<dbReference type="EMBL" id="JACTNZ010000003">
    <property type="protein sequence ID" value="KAG5556429.1"/>
    <property type="molecule type" value="Genomic_DNA"/>
</dbReference>
<feature type="domain" description="Transposase MuDR plant" evidence="1">
    <location>
        <begin position="149"/>
        <end position="205"/>
    </location>
</feature>
<protein>
    <recommendedName>
        <fullName evidence="1">Transposase MuDR plant domain-containing protein</fullName>
    </recommendedName>
</protein>
<proteinExistence type="predicted"/>
<organism evidence="2 3">
    <name type="scientific">Rhododendron griersonianum</name>
    <dbReference type="NCBI Taxonomy" id="479676"/>
    <lineage>
        <taxon>Eukaryota</taxon>
        <taxon>Viridiplantae</taxon>
        <taxon>Streptophyta</taxon>
        <taxon>Embryophyta</taxon>
        <taxon>Tracheophyta</taxon>
        <taxon>Spermatophyta</taxon>
        <taxon>Magnoliopsida</taxon>
        <taxon>eudicotyledons</taxon>
        <taxon>Gunneridae</taxon>
        <taxon>Pentapetalae</taxon>
        <taxon>asterids</taxon>
        <taxon>Ericales</taxon>
        <taxon>Ericaceae</taxon>
        <taxon>Ericoideae</taxon>
        <taxon>Rhodoreae</taxon>
        <taxon>Rhododendron</taxon>
    </lineage>
</organism>
<evidence type="ECO:0000313" key="3">
    <source>
        <dbReference type="Proteomes" id="UP000823749"/>
    </source>
</evidence>
<gene>
    <name evidence="2" type="ORF">RHGRI_006877</name>
</gene>
<dbReference type="AlphaFoldDB" id="A0AAV6KW13"/>
<evidence type="ECO:0000259" key="1">
    <source>
        <dbReference type="Pfam" id="PF03108"/>
    </source>
</evidence>
<sequence length="358" mass="41396">MNVNYQRERSESKDMEARQRQLDSVNKTELFFEVEMDSSILLLCKYGSYSLVVKVTEGYQFEYLIGSISNKWNGLLLHMVLVVLRYSLKTVIVELVAILKSVKAVVRSIGNGGVTSSSHSEIVEDPLEKFCPHLETKRLSADWAYLISHVGQEFRGGVKDFRLCLCKYAIEVGFRFKYLKNDQSRVTDECAFKADGCKWFVHTILDKSNHIFCFKELEKEHRCGATICNSKNSRMSSKLIAEKVLHEVRSKMSYKPIEAVRFFRQRYGTTIGYHHAWLGVEMANNETQGDYALSFNELRLYAEVAKEKNLGKCTDNNYLMVLSVLFPCFHFSHLCCVVRIEQMRNGMRGPREQVQEKY</sequence>
<dbReference type="Proteomes" id="UP000823749">
    <property type="component" value="Chromosome 3"/>
</dbReference>
<reference evidence="2" key="1">
    <citation type="submission" date="2020-08" db="EMBL/GenBank/DDBJ databases">
        <title>Plant Genome Project.</title>
        <authorList>
            <person name="Zhang R.-G."/>
        </authorList>
    </citation>
    <scope>NUCLEOTIDE SEQUENCE</scope>
    <source>
        <strain evidence="2">WSP0</strain>
        <tissue evidence="2">Leaf</tissue>
    </source>
</reference>
<dbReference type="PANTHER" id="PTHR31973">
    <property type="entry name" value="POLYPROTEIN, PUTATIVE-RELATED"/>
    <property type="match status" value="1"/>
</dbReference>
<keyword evidence="3" id="KW-1185">Reference proteome</keyword>
<dbReference type="InterPro" id="IPR004332">
    <property type="entry name" value="Transposase_MuDR"/>
</dbReference>
<name>A0AAV6KW13_9ERIC</name>
<dbReference type="Pfam" id="PF03108">
    <property type="entry name" value="DBD_Tnp_Mut"/>
    <property type="match status" value="1"/>
</dbReference>
<dbReference type="PANTHER" id="PTHR31973:SF187">
    <property type="entry name" value="MUTATOR TRANSPOSASE MUDRA PROTEIN"/>
    <property type="match status" value="1"/>
</dbReference>
<accession>A0AAV6KW13</accession>
<evidence type="ECO:0000313" key="2">
    <source>
        <dbReference type="EMBL" id="KAG5556429.1"/>
    </source>
</evidence>
<comment type="caution">
    <text evidence="2">The sequence shown here is derived from an EMBL/GenBank/DDBJ whole genome shotgun (WGS) entry which is preliminary data.</text>
</comment>